<comment type="caution">
    <text evidence="1">The sequence shown here is derived from an EMBL/GenBank/DDBJ whole genome shotgun (WGS) entry which is preliminary data.</text>
</comment>
<reference evidence="1 2" key="1">
    <citation type="submission" date="2019-05" db="EMBL/GenBank/DDBJ databases">
        <title>Another draft genome of Portunus trituberculatus and its Hox gene families provides insights of decapod evolution.</title>
        <authorList>
            <person name="Jeong J.-H."/>
            <person name="Song I."/>
            <person name="Kim S."/>
            <person name="Choi T."/>
            <person name="Kim D."/>
            <person name="Ryu S."/>
            <person name="Kim W."/>
        </authorList>
    </citation>
    <scope>NUCLEOTIDE SEQUENCE [LARGE SCALE GENOMIC DNA]</scope>
    <source>
        <tissue evidence="1">Muscle</tissue>
    </source>
</reference>
<gene>
    <name evidence="1" type="ORF">E2C01_102070</name>
</gene>
<dbReference type="EMBL" id="VSRR010150234">
    <property type="protein sequence ID" value="MPD06266.1"/>
    <property type="molecule type" value="Genomic_DNA"/>
</dbReference>
<protein>
    <submittedName>
        <fullName evidence="1">Uncharacterized protein</fullName>
    </submittedName>
</protein>
<organism evidence="1 2">
    <name type="scientific">Portunus trituberculatus</name>
    <name type="common">Swimming crab</name>
    <name type="synonym">Neptunus trituberculatus</name>
    <dbReference type="NCBI Taxonomy" id="210409"/>
    <lineage>
        <taxon>Eukaryota</taxon>
        <taxon>Metazoa</taxon>
        <taxon>Ecdysozoa</taxon>
        <taxon>Arthropoda</taxon>
        <taxon>Crustacea</taxon>
        <taxon>Multicrustacea</taxon>
        <taxon>Malacostraca</taxon>
        <taxon>Eumalacostraca</taxon>
        <taxon>Eucarida</taxon>
        <taxon>Decapoda</taxon>
        <taxon>Pleocyemata</taxon>
        <taxon>Brachyura</taxon>
        <taxon>Eubrachyura</taxon>
        <taxon>Portunoidea</taxon>
        <taxon>Portunidae</taxon>
        <taxon>Portuninae</taxon>
        <taxon>Portunus</taxon>
    </lineage>
</organism>
<dbReference type="Proteomes" id="UP000324222">
    <property type="component" value="Unassembled WGS sequence"/>
</dbReference>
<proteinExistence type="predicted"/>
<accession>A0A5B7KHG8</accession>
<evidence type="ECO:0000313" key="1">
    <source>
        <dbReference type="EMBL" id="MPD06266.1"/>
    </source>
</evidence>
<keyword evidence="2" id="KW-1185">Reference proteome</keyword>
<evidence type="ECO:0000313" key="2">
    <source>
        <dbReference type="Proteomes" id="UP000324222"/>
    </source>
</evidence>
<sequence>MVLETDGQAFYIINWRNTLVNLANHPCGLGKLSW</sequence>
<name>A0A5B7KHG8_PORTR</name>
<dbReference type="AlphaFoldDB" id="A0A5B7KHG8"/>